<evidence type="ECO:0000313" key="2">
    <source>
        <dbReference type="Proteomes" id="UP000887575"/>
    </source>
</evidence>
<name>A0AAF3F3Y1_9BILA</name>
<dbReference type="WBParaSite" id="MBELARI_LOCUS212">
    <property type="protein sequence ID" value="MBELARI_LOCUS212"/>
    <property type="gene ID" value="MBELARI_LOCUS212"/>
</dbReference>
<keyword evidence="2" id="KW-1185">Reference proteome</keyword>
<dbReference type="AlphaFoldDB" id="A0AAF3F3Y1"/>
<feature type="region of interest" description="Disordered" evidence="1">
    <location>
        <begin position="109"/>
        <end position="138"/>
    </location>
</feature>
<feature type="compositionally biased region" description="Polar residues" evidence="1">
    <location>
        <begin position="109"/>
        <end position="121"/>
    </location>
</feature>
<accession>A0AAF3F3Y1</accession>
<sequence length="138" mass="15817">MTPTYVKDENGSWERADIEELFELNLQTLRASPDNVFPMRLPFDKAAEILECSGVSFHILYITPDNMADIIFALNRFLIFVEEGGYVIGEMRTNASNWKDTYDRIQQVSTTQKASKTMESTGRSKSEDNSSKDKENKF</sequence>
<protein>
    <submittedName>
        <fullName evidence="3">Uncharacterized protein</fullName>
    </submittedName>
</protein>
<evidence type="ECO:0000256" key="1">
    <source>
        <dbReference type="SAM" id="MobiDB-lite"/>
    </source>
</evidence>
<reference evidence="3" key="1">
    <citation type="submission" date="2024-02" db="UniProtKB">
        <authorList>
            <consortium name="WormBaseParasite"/>
        </authorList>
    </citation>
    <scope>IDENTIFICATION</scope>
</reference>
<organism evidence="2 3">
    <name type="scientific">Mesorhabditis belari</name>
    <dbReference type="NCBI Taxonomy" id="2138241"/>
    <lineage>
        <taxon>Eukaryota</taxon>
        <taxon>Metazoa</taxon>
        <taxon>Ecdysozoa</taxon>
        <taxon>Nematoda</taxon>
        <taxon>Chromadorea</taxon>
        <taxon>Rhabditida</taxon>
        <taxon>Rhabditina</taxon>
        <taxon>Rhabditomorpha</taxon>
        <taxon>Rhabditoidea</taxon>
        <taxon>Rhabditidae</taxon>
        <taxon>Mesorhabditinae</taxon>
        <taxon>Mesorhabditis</taxon>
    </lineage>
</organism>
<feature type="compositionally biased region" description="Basic and acidic residues" evidence="1">
    <location>
        <begin position="122"/>
        <end position="138"/>
    </location>
</feature>
<evidence type="ECO:0000313" key="3">
    <source>
        <dbReference type="WBParaSite" id="MBELARI_LOCUS212"/>
    </source>
</evidence>
<dbReference type="Proteomes" id="UP000887575">
    <property type="component" value="Unassembled WGS sequence"/>
</dbReference>
<proteinExistence type="predicted"/>